<comment type="subunit">
    <text evidence="5">Heterotetramer of TRAP-alpha, TRAP-beta, TRAP-delta and TRAP-gamma.</text>
</comment>
<keyword evidence="8" id="KW-0812">Transmembrane</keyword>
<comment type="similarity">
    <text evidence="4">Belongs to the TRAP-delta family.</text>
</comment>
<dbReference type="Proteomes" id="UP000054630">
    <property type="component" value="Unassembled WGS sequence"/>
</dbReference>
<evidence type="ECO:0000256" key="12">
    <source>
        <dbReference type="ARBA" id="ARBA00022989"/>
    </source>
</evidence>
<evidence type="ECO:0000256" key="8">
    <source>
        <dbReference type="ARBA" id="ARBA00022692"/>
    </source>
</evidence>
<evidence type="ECO:0000256" key="10">
    <source>
        <dbReference type="ARBA" id="ARBA00022824"/>
    </source>
</evidence>
<keyword evidence="19" id="KW-1185">Reference proteome</keyword>
<comment type="caution">
    <text evidence="18">The sequence shown here is derived from an EMBL/GenBank/DDBJ whole genome shotgun (WGS) entry which is preliminary data.</text>
</comment>
<evidence type="ECO:0000256" key="7">
    <source>
        <dbReference type="ARBA" id="ARBA00022499"/>
    </source>
</evidence>
<dbReference type="OrthoDB" id="2333384at2759"/>
<keyword evidence="11" id="KW-0832">Ubl conjugation</keyword>
<evidence type="ECO:0000259" key="17">
    <source>
        <dbReference type="Pfam" id="PF00339"/>
    </source>
</evidence>
<evidence type="ECO:0000313" key="18">
    <source>
        <dbReference type="EMBL" id="KRX17034.1"/>
    </source>
</evidence>
<evidence type="ECO:0000256" key="14">
    <source>
        <dbReference type="ARBA" id="ARBA00023157"/>
    </source>
</evidence>
<protein>
    <recommendedName>
        <fullName evidence="6">Translocon-associated protein subunit delta</fullName>
    </recommendedName>
    <alternativeName>
        <fullName evidence="15">Signal sequence receptor subunit delta</fullName>
    </alternativeName>
</protein>
<feature type="chain" id="PRO_5006868020" description="Translocon-associated protein subunit delta" evidence="16">
    <location>
        <begin position="19"/>
        <end position="804"/>
    </location>
</feature>
<dbReference type="EMBL" id="JYDL01000095">
    <property type="protein sequence ID" value="KRX17034.1"/>
    <property type="molecule type" value="Genomic_DNA"/>
</dbReference>
<reference evidence="18 19" key="1">
    <citation type="submission" date="2015-01" db="EMBL/GenBank/DDBJ databases">
        <title>Evolution of Trichinella species and genotypes.</title>
        <authorList>
            <person name="Korhonen P.K."/>
            <person name="Edoardo P."/>
            <person name="Giuseppe L.R."/>
            <person name="Gasser R.B."/>
        </authorList>
    </citation>
    <scope>NUCLEOTIDE SEQUENCE [LARGE SCALE GENOMIC DNA]</scope>
    <source>
        <strain evidence="18">ISS37</strain>
    </source>
</reference>
<evidence type="ECO:0000256" key="6">
    <source>
        <dbReference type="ARBA" id="ARBA00014387"/>
    </source>
</evidence>
<evidence type="ECO:0000313" key="19">
    <source>
        <dbReference type="Proteomes" id="UP000054630"/>
    </source>
</evidence>
<feature type="signal peptide" evidence="16">
    <location>
        <begin position="1"/>
        <end position="18"/>
    </location>
</feature>
<evidence type="ECO:0000256" key="9">
    <source>
        <dbReference type="ARBA" id="ARBA00022729"/>
    </source>
</evidence>
<keyword evidence="10" id="KW-0256">Endoplasmic reticulum</keyword>
<dbReference type="Gene3D" id="2.60.40.640">
    <property type="match status" value="2"/>
</dbReference>
<dbReference type="PANTHER" id="PTHR12731:SF1">
    <property type="entry name" value="TRANSLOCON-ASSOCIATED PROTEIN SUBUNIT DELTA"/>
    <property type="match status" value="1"/>
</dbReference>
<dbReference type="InterPro" id="IPR011021">
    <property type="entry name" value="Arrestin-like_N"/>
</dbReference>
<keyword evidence="7" id="KW-1017">Isopeptide bond</keyword>
<comment type="subcellular location">
    <subcellularLocation>
        <location evidence="2">Endoplasmic reticulum membrane</location>
        <topology evidence="2">Single-pass type I membrane protein</topology>
    </subcellularLocation>
</comment>
<organism evidence="18 19">
    <name type="scientific">Trichinella nelsoni</name>
    <dbReference type="NCBI Taxonomy" id="6336"/>
    <lineage>
        <taxon>Eukaryota</taxon>
        <taxon>Metazoa</taxon>
        <taxon>Ecdysozoa</taxon>
        <taxon>Nematoda</taxon>
        <taxon>Enoplea</taxon>
        <taxon>Dorylaimia</taxon>
        <taxon>Trichinellida</taxon>
        <taxon>Trichinellidae</taxon>
        <taxon>Trichinella</taxon>
    </lineage>
</organism>
<sequence>MWLLCSFLCFFLISSSIADTCRNPTLVKHSGYSTTDSFFNAKTAIVIEFSVNCDQPVKEYPLYWEYEGDVHLAAQLPTGLHYQITFVNDHKKIGRGQYDIRIFDEEGFAALRKAMRAKVDTNEAVKPLFTISYYHPKVYTCEKKPFSFVVHILQRFITKKRFFPKKNSMKHLECFDIILNSETNRIFAGTVFSGHLVIALTVPIRIGQLVVAFTGEMRTKWVDKVSENIFDSVEPIVNFKMQMYLNERGTDDPVEPGNYSLPFQFTLPLHLPSSFQAEFGFIRYVCFATATILPGQTCSMATTKQCKEFKVEKEIDIVDVVRFQDLRHVGRQRPVQAEECFELIGCCRKQGRIEALIRLDEGVFLVGDTILAKLEIQNCSRRRPLRRCSLFLLQEALFHAQSFHGTTSSNRTLVKVLDVASLQLPHPGDRVSQNVELHIPQNTQPSSLDAPLIRLSMVLTSKEQATLFADSTPPPIASLKSLTCRAIAIKFCQKPSLNIVVALEDDLWNWIKEAVNELQAWLEKIASLFVDLAFEDVSGYLMQFIGKIHWRRGCIEVDEVRTVEAIINTDEICPRFAFQLFCAYAMVEKFELISVYYLRQLEFTLPSHPLYHFWFYVIFKQWNVFNELAITTRMLVSNVFTWAMYHGFVELTEFLWCRMNQSQLEMSCVIHWNRFCKNATNGRVFAYLCNKLCQRNENSICRMTIACFFRTVQRRGFREGSSLLAFLLINGCAILKARLFEAKGFEVLRSVVKHFDFRLYRILELSISPDQLEKAVRTLRPHFTKEEFNFFRSAHRPTYECSAE</sequence>
<accession>A0A0V0RRY2</accession>
<evidence type="ECO:0000256" key="5">
    <source>
        <dbReference type="ARBA" id="ARBA00011819"/>
    </source>
</evidence>
<keyword evidence="9 16" id="KW-0732">Signal</keyword>
<evidence type="ECO:0000256" key="13">
    <source>
        <dbReference type="ARBA" id="ARBA00023136"/>
    </source>
</evidence>
<evidence type="ECO:0000256" key="3">
    <source>
        <dbReference type="ARBA" id="ARBA00005298"/>
    </source>
</evidence>
<dbReference type="Pfam" id="PF00339">
    <property type="entry name" value="Arrestin_N"/>
    <property type="match status" value="1"/>
</dbReference>
<feature type="domain" description="Arrestin-like N-terminal" evidence="17">
    <location>
        <begin position="175"/>
        <end position="291"/>
    </location>
</feature>
<keyword evidence="14" id="KW-1015">Disulfide bond</keyword>
<dbReference type="PANTHER" id="PTHR12731">
    <property type="entry name" value="TRANSLOCON-ASSOCIATED PROTEIN, DELTA SUBUNIT"/>
    <property type="match status" value="1"/>
</dbReference>
<keyword evidence="13" id="KW-0472">Membrane</keyword>
<evidence type="ECO:0000256" key="11">
    <source>
        <dbReference type="ARBA" id="ARBA00022843"/>
    </source>
</evidence>
<comment type="similarity">
    <text evidence="3">Belongs to the arrestin family.</text>
</comment>
<dbReference type="GO" id="GO:0005789">
    <property type="term" value="C:endoplasmic reticulum membrane"/>
    <property type="evidence" value="ECO:0007669"/>
    <property type="project" value="UniProtKB-SubCell"/>
</dbReference>
<evidence type="ECO:0000256" key="1">
    <source>
        <dbReference type="ARBA" id="ARBA00002838"/>
    </source>
</evidence>
<dbReference type="AlphaFoldDB" id="A0A0V0RRY2"/>
<evidence type="ECO:0000256" key="4">
    <source>
        <dbReference type="ARBA" id="ARBA00009294"/>
    </source>
</evidence>
<comment type="function">
    <text evidence="1">TRAP proteins are part of a complex whose function is to bind calcium to the ER membrane and thereby regulate the retention of ER resident proteins.</text>
</comment>
<keyword evidence="12" id="KW-1133">Transmembrane helix</keyword>
<evidence type="ECO:0000256" key="16">
    <source>
        <dbReference type="SAM" id="SignalP"/>
    </source>
</evidence>
<evidence type="ECO:0000256" key="15">
    <source>
        <dbReference type="ARBA" id="ARBA00031791"/>
    </source>
</evidence>
<gene>
    <name evidence="18" type="primary">SSR4</name>
    <name evidence="18" type="ORF">T07_14305</name>
</gene>
<name>A0A0V0RRY2_9BILA</name>
<dbReference type="InterPro" id="IPR008855">
    <property type="entry name" value="TRAP-delta"/>
</dbReference>
<dbReference type="InterPro" id="IPR014752">
    <property type="entry name" value="Arrestin-like_C"/>
</dbReference>
<dbReference type="Pfam" id="PF05404">
    <property type="entry name" value="TRAP-delta"/>
    <property type="match status" value="1"/>
</dbReference>
<proteinExistence type="inferred from homology"/>
<evidence type="ECO:0000256" key="2">
    <source>
        <dbReference type="ARBA" id="ARBA00004115"/>
    </source>
</evidence>